<dbReference type="AlphaFoldDB" id="A0A2S2FGN7"/>
<reference evidence="2" key="1">
    <citation type="submission" date="2019-08" db="EMBL/GenBank/DDBJ databases">
        <title>The complete genome of Acinetobacter defluvii strain WCHAD010030.</title>
        <authorList>
            <person name="Hu Y."/>
            <person name="Qin J."/>
            <person name="Feng Y."/>
            <person name="Zong Z."/>
        </authorList>
    </citation>
    <scope>NUCLEOTIDE SEQUENCE</scope>
    <source>
        <strain evidence="2">WCHA30</strain>
    </source>
</reference>
<feature type="transmembrane region" description="Helical" evidence="1">
    <location>
        <begin position="119"/>
        <end position="142"/>
    </location>
</feature>
<feature type="transmembrane region" description="Helical" evidence="1">
    <location>
        <begin position="18"/>
        <end position="35"/>
    </location>
</feature>
<keyword evidence="1" id="KW-0472">Membrane</keyword>
<protein>
    <submittedName>
        <fullName evidence="2">DUF1345 domain-containing protein</fullName>
    </submittedName>
</protein>
<accession>A0A2S2FGN7</accession>
<dbReference type="Pfam" id="PF07077">
    <property type="entry name" value="DUF1345"/>
    <property type="match status" value="1"/>
</dbReference>
<dbReference type="RefSeq" id="WP_065993373.1">
    <property type="nucleotide sequence ID" value="NZ_CP029397.2"/>
</dbReference>
<organism evidence="2 3">
    <name type="scientific">Acinetobacter defluvii</name>
    <dbReference type="NCBI Taxonomy" id="1871111"/>
    <lineage>
        <taxon>Bacteria</taxon>
        <taxon>Pseudomonadati</taxon>
        <taxon>Pseudomonadota</taxon>
        <taxon>Gammaproteobacteria</taxon>
        <taxon>Moraxellales</taxon>
        <taxon>Moraxellaceae</taxon>
        <taxon>Acinetobacter</taxon>
    </lineage>
</organism>
<keyword evidence="3" id="KW-1185">Reference proteome</keyword>
<evidence type="ECO:0000313" key="3">
    <source>
        <dbReference type="Proteomes" id="UP000245977"/>
    </source>
</evidence>
<gene>
    <name evidence="2" type="ORF">DJ533_16945</name>
</gene>
<feature type="transmembrane region" description="Helical" evidence="1">
    <location>
        <begin position="47"/>
        <end position="65"/>
    </location>
</feature>
<keyword evidence="1" id="KW-1133">Transmembrane helix</keyword>
<sequence>MKTSPFQHFQSGISSRPYFFITFLCTAVLYEVMGFSTDWKWSTRLLLSWDISIFIYLVLTMKMLWAASPKHILKRAQQQDASKWIILLLVISCLIMCFIAIFIELTHLQDIQSFKTGHLVLAISTIACAWLFLHTIFTIHYAHDFYLAKQKNLDGGLEFPKTPEPTYPDFLYFSYIIGTSAQTADVSITSRSMRILNTLHLILAYAFNTSILAICINVAASIIMR</sequence>
<keyword evidence="1" id="KW-0812">Transmembrane</keyword>
<dbReference type="OrthoDB" id="64737at2"/>
<dbReference type="Proteomes" id="UP000245977">
    <property type="component" value="Chromosome"/>
</dbReference>
<feature type="transmembrane region" description="Helical" evidence="1">
    <location>
        <begin position="201"/>
        <end position="224"/>
    </location>
</feature>
<feature type="transmembrane region" description="Helical" evidence="1">
    <location>
        <begin position="85"/>
        <end position="107"/>
    </location>
</feature>
<proteinExistence type="predicted"/>
<name>A0A2S2FGN7_9GAMM</name>
<evidence type="ECO:0000256" key="1">
    <source>
        <dbReference type="SAM" id="Phobius"/>
    </source>
</evidence>
<evidence type="ECO:0000313" key="2">
    <source>
        <dbReference type="EMBL" id="AWL30133.1"/>
    </source>
</evidence>
<dbReference type="KEGG" id="adv:DJ533_16945"/>
<dbReference type="EMBL" id="CP029397">
    <property type="protein sequence ID" value="AWL30133.1"/>
    <property type="molecule type" value="Genomic_DNA"/>
</dbReference>
<dbReference type="InterPro" id="IPR009781">
    <property type="entry name" value="DUF1345"/>
</dbReference>